<keyword evidence="5 8" id="KW-0812">Transmembrane</keyword>
<dbReference type="Gene3D" id="1.25.40.10">
    <property type="entry name" value="Tetratricopeptide repeat domain"/>
    <property type="match status" value="1"/>
</dbReference>
<feature type="transmembrane region" description="Helical" evidence="8">
    <location>
        <begin position="164"/>
        <end position="180"/>
    </location>
</feature>
<comment type="subcellular location">
    <subcellularLocation>
        <location evidence="1">Cell membrane</location>
        <topology evidence="1">Multi-pass membrane protein</topology>
    </subcellularLocation>
</comment>
<keyword evidence="2" id="KW-1003">Cell membrane</keyword>
<dbReference type="GO" id="GO:0005886">
    <property type="term" value="C:plasma membrane"/>
    <property type="evidence" value="ECO:0007669"/>
    <property type="project" value="UniProtKB-SubCell"/>
</dbReference>
<organism evidence="10">
    <name type="scientific">hydrocarbon metagenome</name>
    <dbReference type="NCBI Taxonomy" id="938273"/>
    <lineage>
        <taxon>unclassified sequences</taxon>
        <taxon>metagenomes</taxon>
        <taxon>ecological metagenomes</taxon>
    </lineage>
</organism>
<dbReference type="PANTHER" id="PTHR33908">
    <property type="entry name" value="MANNOSYLTRANSFERASE YKCB-RELATED"/>
    <property type="match status" value="1"/>
</dbReference>
<feature type="transmembrane region" description="Helical" evidence="8">
    <location>
        <begin position="138"/>
        <end position="158"/>
    </location>
</feature>
<name>A0A0W8FMW2_9ZZZZ</name>
<evidence type="ECO:0000256" key="7">
    <source>
        <dbReference type="ARBA" id="ARBA00023136"/>
    </source>
</evidence>
<proteinExistence type="predicted"/>
<evidence type="ECO:0000256" key="6">
    <source>
        <dbReference type="ARBA" id="ARBA00022989"/>
    </source>
</evidence>
<dbReference type="InterPro" id="IPR019734">
    <property type="entry name" value="TPR_rpt"/>
</dbReference>
<sequence length="628" mass="71317">MAKVKKNKKISNSSKISTENNILNNNNFINSVFFLFIIISVGLVIRIFALMNLDTTIYTDFLLWDERIYHNWAKAIAEGTFQSKSVYEFAPLPAYIMAAVYRIFSPDVFYIRILNIVFGTLTCFVVYLTGKELAGRRVAILACIIACFYKPFIFYSIVPLKESLALLLFAWMSYLIIKVINREDSIQKDKSGSIIINIGLLGLAAGMLLNVRPNAIVLAPVIILLVMWYGYRDKLSWRYLSGHAAVYFIGLSIAVSPFVIRNYVVAGKPALTTTQSGFNLYLGNNINNPDPYYRPVPFASSSPFEQGIQFTIEASRGAGKKMTSQEASDYWTKETIKQAVSSPAVFVEKIGQKILVLVNSFEACDHYDIEFLSDFAKFFKIPFPGFWIIFPLAMLGMLTGWRNRKTKALITVLFVYGATLIIFFTNGRYRLPMMALMIPFAASGIMQLYSDYSQKLYNLLSRHAAFCGIFLIVAFLPVRATDDMTAYYNTHAIILSSKGYNNEAILYWKKSSAMNKPFSAFANLSLAHQYYRRGFIQEGDAYLEKIEDDSFAAAMKYQIMGNFFTGRNDYNAAISAYEKSLSINSGQILPRRKLIDLYKIQNPQKAQEELENLRYIESFYDLDNSSIP</sequence>
<feature type="transmembrane region" description="Helical" evidence="8">
    <location>
        <begin position="456"/>
        <end position="476"/>
    </location>
</feature>
<dbReference type="PANTHER" id="PTHR33908:SF11">
    <property type="entry name" value="MEMBRANE PROTEIN"/>
    <property type="match status" value="1"/>
</dbReference>
<evidence type="ECO:0000259" key="9">
    <source>
        <dbReference type="Pfam" id="PF13231"/>
    </source>
</evidence>
<keyword evidence="6 8" id="KW-1133">Transmembrane helix</keyword>
<evidence type="ECO:0000256" key="1">
    <source>
        <dbReference type="ARBA" id="ARBA00004651"/>
    </source>
</evidence>
<reference evidence="10" key="1">
    <citation type="journal article" date="2015" name="Proc. Natl. Acad. Sci. U.S.A.">
        <title>Networks of energetic and metabolic interactions define dynamics in microbial communities.</title>
        <authorList>
            <person name="Embree M."/>
            <person name="Liu J.K."/>
            <person name="Al-Bassam M.M."/>
            <person name="Zengler K."/>
        </authorList>
    </citation>
    <scope>NUCLEOTIDE SEQUENCE</scope>
</reference>
<evidence type="ECO:0000256" key="3">
    <source>
        <dbReference type="ARBA" id="ARBA00022676"/>
    </source>
</evidence>
<evidence type="ECO:0000256" key="2">
    <source>
        <dbReference type="ARBA" id="ARBA00022475"/>
    </source>
</evidence>
<feature type="transmembrane region" description="Helical" evidence="8">
    <location>
        <begin position="109"/>
        <end position="129"/>
    </location>
</feature>
<dbReference type="EMBL" id="LNQE01000977">
    <property type="protein sequence ID" value="KUG22224.1"/>
    <property type="molecule type" value="Genomic_DNA"/>
</dbReference>
<dbReference type="InterPro" id="IPR011990">
    <property type="entry name" value="TPR-like_helical_dom_sf"/>
</dbReference>
<evidence type="ECO:0000256" key="4">
    <source>
        <dbReference type="ARBA" id="ARBA00022679"/>
    </source>
</evidence>
<protein>
    <recommendedName>
        <fullName evidence="9">Glycosyltransferase RgtA/B/C/D-like domain-containing protein</fullName>
    </recommendedName>
</protein>
<dbReference type="InterPro" id="IPR038731">
    <property type="entry name" value="RgtA/B/C-like"/>
</dbReference>
<feature type="transmembrane region" description="Helical" evidence="8">
    <location>
        <begin position="381"/>
        <end position="401"/>
    </location>
</feature>
<feature type="transmembrane region" description="Helical" evidence="8">
    <location>
        <begin position="244"/>
        <end position="264"/>
    </location>
</feature>
<dbReference type="InterPro" id="IPR050297">
    <property type="entry name" value="LipidA_mod_glycosyltrf_83"/>
</dbReference>
<evidence type="ECO:0000256" key="8">
    <source>
        <dbReference type="SAM" id="Phobius"/>
    </source>
</evidence>
<evidence type="ECO:0000256" key="5">
    <source>
        <dbReference type="ARBA" id="ARBA00022692"/>
    </source>
</evidence>
<keyword evidence="4" id="KW-0808">Transferase</keyword>
<dbReference type="PROSITE" id="PS50005">
    <property type="entry name" value="TPR"/>
    <property type="match status" value="1"/>
</dbReference>
<dbReference type="GO" id="GO:0008610">
    <property type="term" value="P:lipid biosynthetic process"/>
    <property type="evidence" value="ECO:0007669"/>
    <property type="project" value="UniProtKB-ARBA"/>
</dbReference>
<gene>
    <name evidence="10" type="ORF">ASZ90_007956</name>
</gene>
<accession>A0A0W8FMW2</accession>
<feature type="domain" description="Glycosyltransferase RgtA/B/C/D-like" evidence="9">
    <location>
        <begin position="90"/>
        <end position="251"/>
    </location>
</feature>
<feature type="transmembrane region" description="Helical" evidence="8">
    <location>
        <begin position="215"/>
        <end position="232"/>
    </location>
</feature>
<keyword evidence="7 8" id="KW-0472">Membrane</keyword>
<feature type="transmembrane region" description="Helical" evidence="8">
    <location>
        <begin position="32"/>
        <end position="53"/>
    </location>
</feature>
<dbReference type="SUPFAM" id="SSF48452">
    <property type="entry name" value="TPR-like"/>
    <property type="match status" value="1"/>
</dbReference>
<comment type="caution">
    <text evidence="10">The sequence shown here is derived from an EMBL/GenBank/DDBJ whole genome shotgun (WGS) entry which is preliminary data.</text>
</comment>
<evidence type="ECO:0000313" key="10">
    <source>
        <dbReference type="EMBL" id="KUG22224.1"/>
    </source>
</evidence>
<dbReference type="GO" id="GO:0016763">
    <property type="term" value="F:pentosyltransferase activity"/>
    <property type="evidence" value="ECO:0007669"/>
    <property type="project" value="TreeGrafter"/>
</dbReference>
<feature type="transmembrane region" description="Helical" evidence="8">
    <location>
        <begin position="192"/>
        <end position="209"/>
    </location>
</feature>
<keyword evidence="3" id="KW-0328">Glycosyltransferase</keyword>
<feature type="transmembrane region" description="Helical" evidence="8">
    <location>
        <begin position="408"/>
        <end position="425"/>
    </location>
</feature>
<dbReference type="Pfam" id="PF13231">
    <property type="entry name" value="PMT_2"/>
    <property type="match status" value="1"/>
</dbReference>
<dbReference type="AlphaFoldDB" id="A0A0W8FMW2"/>